<keyword evidence="1" id="KW-0472">Membrane</keyword>
<name>E2C2G2_HARSA</name>
<keyword evidence="1" id="KW-0812">Transmembrane</keyword>
<sequence length="215" mass="24798">MVFAGQRYYDINQIMLTKIGLWPYQKPSILQTVFILSALILFILSQIKQLLEQIKMDWNIVEYSEMQILEKYAVGSRIISLILVYVLIFSGTILITVETLPIILDIIAPMNVSRPRKIVVDLEIFLDQQQYFYVYLIYEIVPVLIGFLTVTAVGSLLLAFLTHSCAIYKIASNLIGNIVTKQTLEIPADQKAREMYRRITRAVFMQRKAIQLVLM</sequence>
<gene>
    <name evidence="2" type="ORF">EAI_13888</name>
</gene>
<dbReference type="EMBL" id="GL452132">
    <property type="protein sequence ID" value="EFN77866.1"/>
    <property type="molecule type" value="Genomic_DNA"/>
</dbReference>
<dbReference type="AlphaFoldDB" id="E2C2G2"/>
<organism evidence="3">
    <name type="scientific">Harpegnathos saltator</name>
    <name type="common">Jerdon's jumping ant</name>
    <dbReference type="NCBI Taxonomy" id="610380"/>
    <lineage>
        <taxon>Eukaryota</taxon>
        <taxon>Metazoa</taxon>
        <taxon>Ecdysozoa</taxon>
        <taxon>Arthropoda</taxon>
        <taxon>Hexapoda</taxon>
        <taxon>Insecta</taxon>
        <taxon>Pterygota</taxon>
        <taxon>Neoptera</taxon>
        <taxon>Endopterygota</taxon>
        <taxon>Hymenoptera</taxon>
        <taxon>Apocrita</taxon>
        <taxon>Aculeata</taxon>
        <taxon>Formicoidea</taxon>
        <taxon>Formicidae</taxon>
        <taxon>Ponerinae</taxon>
        <taxon>Ponerini</taxon>
        <taxon>Harpegnathos</taxon>
    </lineage>
</organism>
<dbReference type="Proteomes" id="UP000008237">
    <property type="component" value="Unassembled WGS sequence"/>
</dbReference>
<reference evidence="2 3" key="1">
    <citation type="journal article" date="2010" name="Science">
        <title>Genomic comparison of the ants Camponotus floridanus and Harpegnathos saltator.</title>
        <authorList>
            <person name="Bonasio R."/>
            <person name="Zhang G."/>
            <person name="Ye C."/>
            <person name="Mutti N.S."/>
            <person name="Fang X."/>
            <person name="Qin N."/>
            <person name="Donahue G."/>
            <person name="Yang P."/>
            <person name="Li Q."/>
            <person name="Li C."/>
            <person name="Zhang P."/>
            <person name="Huang Z."/>
            <person name="Berger S.L."/>
            <person name="Reinberg D."/>
            <person name="Wang J."/>
            <person name="Liebig J."/>
        </authorList>
    </citation>
    <scope>NUCLEOTIDE SEQUENCE [LARGE SCALE GENOMIC DNA]</scope>
    <source>
        <strain evidence="2 3">R22 G/1</strain>
    </source>
</reference>
<accession>E2C2G2</accession>
<evidence type="ECO:0000313" key="3">
    <source>
        <dbReference type="Proteomes" id="UP000008237"/>
    </source>
</evidence>
<dbReference type="OrthoDB" id="7550312at2759"/>
<proteinExistence type="predicted"/>
<dbReference type="InParanoid" id="E2C2G2"/>
<feature type="transmembrane region" description="Helical" evidence="1">
    <location>
        <begin position="78"/>
        <end position="104"/>
    </location>
</feature>
<protein>
    <submittedName>
        <fullName evidence="2">Uncharacterized protein</fullName>
    </submittedName>
</protein>
<evidence type="ECO:0000256" key="1">
    <source>
        <dbReference type="SAM" id="Phobius"/>
    </source>
</evidence>
<keyword evidence="1" id="KW-1133">Transmembrane helix</keyword>
<keyword evidence="3" id="KW-1185">Reference proteome</keyword>
<dbReference type="OMA" id="DEICIAL"/>
<feature type="transmembrane region" description="Helical" evidence="1">
    <location>
        <begin position="132"/>
        <end position="161"/>
    </location>
</feature>
<evidence type="ECO:0000313" key="2">
    <source>
        <dbReference type="EMBL" id="EFN77866.1"/>
    </source>
</evidence>
<feature type="transmembrane region" description="Helical" evidence="1">
    <location>
        <begin position="28"/>
        <end position="47"/>
    </location>
</feature>